<reference evidence="2" key="1">
    <citation type="submission" date="2014-11" db="EMBL/GenBank/DDBJ databases">
        <authorList>
            <person name="Amaro Gonzalez C."/>
        </authorList>
    </citation>
    <scope>NUCLEOTIDE SEQUENCE</scope>
</reference>
<feature type="region of interest" description="Disordered" evidence="1">
    <location>
        <begin position="1"/>
        <end position="34"/>
    </location>
</feature>
<accession>A0A0E9VI81</accession>
<feature type="compositionally biased region" description="Basic and acidic residues" evidence="1">
    <location>
        <begin position="14"/>
        <end position="34"/>
    </location>
</feature>
<dbReference type="AlphaFoldDB" id="A0A0E9VI81"/>
<sequence>MQGRNIMQRTIQGNRERERDRERERKRVERNWRN</sequence>
<dbReference type="EMBL" id="GBXM01030758">
    <property type="protein sequence ID" value="JAH77819.1"/>
    <property type="molecule type" value="Transcribed_RNA"/>
</dbReference>
<protein>
    <submittedName>
        <fullName evidence="2">Uncharacterized protein</fullName>
    </submittedName>
</protein>
<evidence type="ECO:0000313" key="2">
    <source>
        <dbReference type="EMBL" id="JAH77819.1"/>
    </source>
</evidence>
<reference evidence="2" key="2">
    <citation type="journal article" date="2015" name="Fish Shellfish Immunol.">
        <title>Early steps in the European eel (Anguilla anguilla)-Vibrio vulnificus interaction in the gills: Role of the RtxA13 toxin.</title>
        <authorList>
            <person name="Callol A."/>
            <person name="Pajuelo D."/>
            <person name="Ebbesson L."/>
            <person name="Teles M."/>
            <person name="MacKenzie S."/>
            <person name="Amaro C."/>
        </authorList>
    </citation>
    <scope>NUCLEOTIDE SEQUENCE</scope>
</reference>
<evidence type="ECO:0000256" key="1">
    <source>
        <dbReference type="SAM" id="MobiDB-lite"/>
    </source>
</evidence>
<name>A0A0E9VI81_ANGAN</name>
<organism evidence="2">
    <name type="scientific">Anguilla anguilla</name>
    <name type="common">European freshwater eel</name>
    <name type="synonym">Muraena anguilla</name>
    <dbReference type="NCBI Taxonomy" id="7936"/>
    <lineage>
        <taxon>Eukaryota</taxon>
        <taxon>Metazoa</taxon>
        <taxon>Chordata</taxon>
        <taxon>Craniata</taxon>
        <taxon>Vertebrata</taxon>
        <taxon>Euteleostomi</taxon>
        <taxon>Actinopterygii</taxon>
        <taxon>Neopterygii</taxon>
        <taxon>Teleostei</taxon>
        <taxon>Anguilliformes</taxon>
        <taxon>Anguillidae</taxon>
        <taxon>Anguilla</taxon>
    </lineage>
</organism>
<feature type="compositionally biased region" description="Polar residues" evidence="1">
    <location>
        <begin position="1"/>
        <end position="13"/>
    </location>
</feature>
<proteinExistence type="predicted"/>